<organism evidence="2 3">
    <name type="scientific">Nyctereutes procyonoides</name>
    <name type="common">Raccoon dog</name>
    <name type="synonym">Canis procyonoides</name>
    <dbReference type="NCBI Taxonomy" id="34880"/>
    <lineage>
        <taxon>Eukaryota</taxon>
        <taxon>Metazoa</taxon>
        <taxon>Chordata</taxon>
        <taxon>Craniata</taxon>
        <taxon>Vertebrata</taxon>
        <taxon>Euteleostomi</taxon>
        <taxon>Mammalia</taxon>
        <taxon>Eutheria</taxon>
        <taxon>Laurasiatheria</taxon>
        <taxon>Carnivora</taxon>
        <taxon>Caniformia</taxon>
        <taxon>Canidae</taxon>
        <taxon>Nyctereutes</taxon>
    </lineage>
</organism>
<feature type="region of interest" description="Disordered" evidence="1">
    <location>
        <begin position="121"/>
        <end position="263"/>
    </location>
</feature>
<dbReference type="AlphaFoldDB" id="A0A811YEV0"/>
<dbReference type="EMBL" id="CAJHUB010000676">
    <property type="protein sequence ID" value="CAD7676110.1"/>
    <property type="molecule type" value="Genomic_DNA"/>
</dbReference>
<comment type="caution">
    <text evidence="2">The sequence shown here is derived from an EMBL/GenBank/DDBJ whole genome shotgun (WGS) entry which is preliminary data.</text>
</comment>
<dbReference type="Proteomes" id="UP000645828">
    <property type="component" value="Unassembled WGS sequence"/>
</dbReference>
<evidence type="ECO:0000313" key="3">
    <source>
        <dbReference type="Proteomes" id="UP000645828"/>
    </source>
</evidence>
<protein>
    <submittedName>
        <fullName evidence="2">(raccoon dog) hypothetical protein</fullName>
    </submittedName>
</protein>
<proteinExistence type="predicted"/>
<evidence type="ECO:0000313" key="2">
    <source>
        <dbReference type="EMBL" id="CAD7676110.1"/>
    </source>
</evidence>
<feature type="compositionally biased region" description="Low complexity" evidence="1">
    <location>
        <begin position="122"/>
        <end position="131"/>
    </location>
</feature>
<accession>A0A811YEV0</accession>
<reference evidence="2" key="1">
    <citation type="submission" date="2020-12" db="EMBL/GenBank/DDBJ databases">
        <authorList>
            <consortium name="Molecular Ecology Group"/>
        </authorList>
    </citation>
    <scope>NUCLEOTIDE SEQUENCE</scope>
    <source>
        <strain evidence="2">TBG_1078</strain>
    </source>
</reference>
<feature type="compositionally biased region" description="Basic and acidic residues" evidence="1">
    <location>
        <begin position="191"/>
        <end position="200"/>
    </location>
</feature>
<evidence type="ECO:0000256" key="1">
    <source>
        <dbReference type="SAM" id="MobiDB-lite"/>
    </source>
</evidence>
<sequence length="263" mass="27666">MRRTSREMDGVLVLEAVIVRVQDAKLPDSSVGPVEVGLEAPAPLYLNSVTKLMTNQDRTSRRSHKGVASWCGSQPPSARTGPLRLHIERELACSSWPHDCRGRSAMATLVHAWLEMQPWGPPSDAGLGPGSSSPPSPHPGRTAGGRRGVAVAGAGVRPQAPPPGPAGFGTAWPPPDPAPGRAGPAASDLGNGRHSERLLDSEAGPVVRPPAEPGRAARKGQLFMGRLGVLPRPALPSASPEKWGENKAKSSQSWPRNNLSIQQ</sequence>
<name>A0A811YEV0_NYCPR</name>
<gene>
    <name evidence="2" type="ORF">NYPRO_LOCUS8905</name>
</gene>
<keyword evidence="3" id="KW-1185">Reference proteome</keyword>
<feature type="compositionally biased region" description="Low complexity" evidence="1">
    <location>
        <begin position="148"/>
        <end position="158"/>
    </location>
</feature>
<feature type="compositionally biased region" description="Polar residues" evidence="1">
    <location>
        <begin position="249"/>
        <end position="263"/>
    </location>
</feature>
<feature type="region of interest" description="Disordered" evidence="1">
    <location>
        <begin position="56"/>
        <end position="79"/>
    </location>
</feature>